<dbReference type="InterPro" id="IPR028087">
    <property type="entry name" value="Tad_N"/>
</dbReference>
<keyword evidence="1" id="KW-1133">Transmembrane helix</keyword>
<reference evidence="3" key="1">
    <citation type="submission" date="2020-12" db="EMBL/GenBank/DDBJ databases">
        <title>Bacterial taxonomy.</title>
        <authorList>
            <person name="Pan X."/>
        </authorList>
    </citation>
    <scope>NUCLEOTIDE SEQUENCE</scope>
    <source>
        <strain evidence="3">KCTC 52957</strain>
    </source>
</reference>
<dbReference type="RefSeq" id="WP_198916835.1">
    <property type="nucleotide sequence ID" value="NZ_JAEKPD010000013.1"/>
</dbReference>
<keyword evidence="1" id="KW-0812">Transmembrane</keyword>
<sequence>MKYLRDLQDGFVLVMMLLLLPVFLGFGLILIDIGRGNNAHADLQAVVDSMALTGARELDGTSTQIADARAAMGELTNPVGMLSFNGTTTKSVTFNPASDDRFDVYFLDAIPTDDTTVIDTAWITAHNAETLSTSPEYVYVRAYSPSEFSLQLIFDGIFSRFGVPSSQPVGAIAVATSESSICEVPPLFVCNPFEFTDLGVADPDRLQREFAAGNLHGRMIRLHPGGGSTAFPGNFGFLSVDGANGTAALNDYFAGGRVPICIRNGDTVNTSPGAREAIADGLNVRFDMMPNQGYGSGQGLTYLPAIAQNVRKGFIPKKTGQNFNDCVKPTGAPAGTPQGRFGDDHIIDLATGWTDPTKIDPVSGLYWGENGKIDGVYGFPDNDAMTNPPKKAGETGTPGAYVGTDSNWNLQRYLDVNFPSQAYTPASIPSTFSGKQASRYDVYRWEIETPTPNLTTMRLPSNQAQDTGGEVAAPYCSTQDFTRNFTSITSVDPSADPRTLVAAMIDCVGESETGAGGNTDLNVNTYARIFLTRPMKTWNPSAGTTVDVEIVDLLGSGGLGSLDDLIRKEAFLVR</sequence>
<dbReference type="EMBL" id="JAEKPD010000013">
    <property type="protein sequence ID" value="MBJ3763660.1"/>
    <property type="molecule type" value="Genomic_DNA"/>
</dbReference>
<evidence type="ECO:0000256" key="1">
    <source>
        <dbReference type="SAM" id="Phobius"/>
    </source>
</evidence>
<accession>A0A934IHV7</accession>
<evidence type="ECO:0000313" key="4">
    <source>
        <dbReference type="Proteomes" id="UP000642488"/>
    </source>
</evidence>
<evidence type="ECO:0000313" key="3">
    <source>
        <dbReference type="EMBL" id="MBJ3763660.1"/>
    </source>
</evidence>
<dbReference type="Proteomes" id="UP000642488">
    <property type="component" value="Unassembled WGS sequence"/>
</dbReference>
<name>A0A934IHV7_9RHOB</name>
<gene>
    <name evidence="3" type="ORF">ILP92_12960</name>
</gene>
<organism evidence="3 4">
    <name type="scientific">Palleronia pontilimi</name>
    <dbReference type="NCBI Taxonomy" id="1964209"/>
    <lineage>
        <taxon>Bacteria</taxon>
        <taxon>Pseudomonadati</taxon>
        <taxon>Pseudomonadota</taxon>
        <taxon>Alphaproteobacteria</taxon>
        <taxon>Rhodobacterales</taxon>
        <taxon>Roseobacteraceae</taxon>
        <taxon>Palleronia</taxon>
    </lineage>
</organism>
<proteinExistence type="predicted"/>
<dbReference type="AlphaFoldDB" id="A0A934IHV7"/>
<evidence type="ECO:0000259" key="2">
    <source>
        <dbReference type="Pfam" id="PF13400"/>
    </source>
</evidence>
<protein>
    <submittedName>
        <fullName evidence="3">Tad domain-containing protein</fullName>
    </submittedName>
</protein>
<feature type="transmembrane region" description="Helical" evidence="1">
    <location>
        <begin position="12"/>
        <end position="31"/>
    </location>
</feature>
<keyword evidence="4" id="KW-1185">Reference proteome</keyword>
<dbReference type="Pfam" id="PF13400">
    <property type="entry name" value="Tad"/>
    <property type="match status" value="1"/>
</dbReference>
<comment type="caution">
    <text evidence="3">The sequence shown here is derived from an EMBL/GenBank/DDBJ whole genome shotgun (WGS) entry which is preliminary data.</text>
</comment>
<feature type="domain" description="Putative Flp pilus-assembly TadG-like N-terminal" evidence="2">
    <location>
        <begin position="10"/>
        <end position="56"/>
    </location>
</feature>
<keyword evidence="1" id="KW-0472">Membrane</keyword>